<proteinExistence type="predicted"/>
<protein>
    <submittedName>
        <fullName evidence="8">Radical SAM protein</fullName>
    </submittedName>
</protein>
<dbReference type="CDD" id="cd01335">
    <property type="entry name" value="Radical_SAM"/>
    <property type="match status" value="1"/>
</dbReference>
<keyword evidence="4" id="KW-0408">Iron</keyword>
<gene>
    <name evidence="8" type="ORF">NU887_17410</name>
</gene>
<evidence type="ECO:0000256" key="5">
    <source>
        <dbReference type="ARBA" id="ARBA00023014"/>
    </source>
</evidence>
<dbReference type="GO" id="GO:0003824">
    <property type="term" value="F:catalytic activity"/>
    <property type="evidence" value="ECO:0007669"/>
    <property type="project" value="InterPro"/>
</dbReference>
<evidence type="ECO:0000313" key="8">
    <source>
        <dbReference type="EMBL" id="MCR9016817.1"/>
    </source>
</evidence>
<dbReference type="Gene3D" id="3.20.20.70">
    <property type="entry name" value="Aldolase class I"/>
    <property type="match status" value="1"/>
</dbReference>
<keyword evidence="6" id="KW-0812">Transmembrane</keyword>
<name>A0A9X2SZK6_9BACT</name>
<dbReference type="InterPro" id="IPR058240">
    <property type="entry name" value="rSAM_sf"/>
</dbReference>
<accession>A0A9X2SZK6</accession>
<reference evidence="8" key="1">
    <citation type="submission" date="2022-08" db="EMBL/GenBank/DDBJ databases">
        <authorList>
            <person name="Zhang D."/>
        </authorList>
    </citation>
    <scope>NUCLEOTIDE SEQUENCE</scope>
    <source>
        <strain evidence="8">XJ19-11</strain>
    </source>
</reference>
<dbReference type="PROSITE" id="PS51918">
    <property type="entry name" value="RADICAL_SAM"/>
    <property type="match status" value="1"/>
</dbReference>
<evidence type="ECO:0000256" key="4">
    <source>
        <dbReference type="ARBA" id="ARBA00023004"/>
    </source>
</evidence>
<dbReference type="InterPro" id="IPR013785">
    <property type="entry name" value="Aldolase_TIM"/>
</dbReference>
<feature type="domain" description="Radical SAM core" evidence="7">
    <location>
        <begin position="126"/>
        <end position="339"/>
    </location>
</feature>
<dbReference type="RefSeq" id="WP_258424663.1">
    <property type="nucleotide sequence ID" value="NZ_JANSUY010000019.1"/>
</dbReference>
<keyword evidence="6" id="KW-1133">Transmembrane helix</keyword>
<dbReference type="AlphaFoldDB" id="A0A9X2SZK6"/>
<dbReference type="GO" id="GO:0046872">
    <property type="term" value="F:metal ion binding"/>
    <property type="evidence" value="ECO:0007669"/>
    <property type="project" value="UniProtKB-KW"/>
</dbReference>
<dbReference type="SFLD" id="SFLDG01067">
    <property type="entry name" value="SPASM/twitch_domain_containing"/>
    <property type="match status" value="1"/>
</dbReference>
<keyword evidence="3" id="KW-0479">Metal-binding</keyword>
<keyword evidence="6" id="KW-0472">Membrane</keyword>
<sequence length="409" mass="46685">MEETVIKSTGTINPNLTNTGEESYSGLNLSIKRNAPGYFTRIFIRIWVNFHIAILALRAYASLKKTKIALGGLQEFKRKAFGKNGRRKFSVKNNQYWFGLYVPPFPSRNFDRLILTELNRYVPHSLPINAYQQVNFAITTKCPMRCEHCFEWDNLNLRETFSLSQLQEIVKKLQNNGLGHISLSGGEPLVRFEDMLELIKSGEKSTEWWVLTSGFNLTDQKAIQLKKAGATGIVISLDHHDPEINNKFRGHKDAFGHAVRAAEATVKAGLSLAISVCVTRENANREFLMNHTTLCESLGADFIQWLEPRAEGHFRDKEVMLQPDQITILEELFVEFNHDPKNNHFPPVMYHGYHQRRVGCMSGGKFSFYVDALGMVHSCPFCHSSDFKITDWLEIPKIGRKEITACKEI</sequence>
<evidence type="ECO:0000256" key="1">
    <source>
        <dbReference type="ARBA" id="ARBA00001966"/>
    </source>
</evidence>
<dbReference type="InterPro" id="IPR007197">
    <property type="entry name" value="rSAM"/>
</dbReference>
<organism evidence="8 9">
    <name type="scientific">Aquiflexum gelatinilyticum</name>
    <dbReference type="NCBI Taxonomy" id="2961943"/>
    <lineage>
        <taxon>Bacteria</taxon>
        <taxon>Pseudomonadati</taxon>
        <taxon>Bacteroidota</taxon>
        <taxon>Cytophagia</taxon>
        <taxon>Cytophagales</taxon>
        <taxon>Cyclobacteriaceae</taxon>
        <taxon>Aquiflexum</taxon>
    </lineage>
</organism>
<dbReference type="SUPFAM" id="SSF102114">
    <property type="entry name" value="Radical SAM enzymes"/>
    <property type="match status" value="1"/>
</dbReference>
<keyword evidence="5" id="KW-0411">Iron-sulfur</keyword>
<keyword evidence="2" id="KW-0949">S-adenosyl-L-methionine</keyword>
<dbReference type="InterPro" id="IPR050377">
    <property type="entry name" value="Radical_SAM_PqqE_MftC-like"/>
</dbReference>
<comment type="caution">
    <text evidence="8">The sequence shown here is derived from an EMBL/GenBank/DDBJ whole genome shotgun (WGS) entry which is preliminary data.</text>
</comment>
<keyword evidence="9" id="KW-1185">Reference proteome</keyword>
<evidence type="ECO:0000256" key="3">
    <source>
        <dbReference type="ARBA" id="ARBA00022723"/>
    </source>
</evidence>
<evidence type="ECO:0000313" key="9">
    <source>
        <dbReference type="Proteomes" id="UP001142175"/>
    </source>
</evidence>
<dbReference type="PANTHER" id="PTHR11228">
    <property type="entry name" value="RADICAL SAM DOMAIN PROTEIN"/>
    <property type="match status" value="1"/>
</dbReference>
<dbReference type="EMBL" id="JANSUY010000019">
    <property type="protein sequence ID" value="MCR9016817.1"/>
    <property type="molecule type" value="Genomic_DNA"/>
</dbReference>
<dbReference type="SFLD" id="SFLDS00029">
    <property type="entry name" value="Radical_SAM"/>
    <property type="match status" value="1"/>
</dbReference>
<evidence type="ECO:0000259" key="7">
    <source>
        <dbReference type="PROSITE" id="PS51918"/>
    </source>
</evidence>
<evidence type="ECO:0000256" key="2">
    <source>
        <dbReference type="ARBA" id="ARBA00022691"/>
    </source>
</evidence>
<comment type="cofactor">
    <cofactor evidence="1">
        <name>[4Fe-4S] cluster</name>
        <dbReference type="ChEBI" id="CHEBI:49883"/>
    </cofactor>
</comment>
<dbReference type="Proteomes" id="UP001142175">
    <property type="component" value="Unassembled WGS sequence"/>
</dbReference>
<dbReference type="PANTHER" id="PTHR11228:SF7">
    <property type="entry name" value="PQQA PEPTIDE CYCLASE"/>
    <property type="match status" value="1"/>
</dbReference>
<evidence type="ECO:0000256" key="6">
    <source>
        <dbReference type="SAM" id="Phobius"/>
    </source>
</evidence>
<dbReference type="Pfam" id="PF04055">
    <property type="entry name" value="Radical_SAM"/>
    <property type="match status" value="1"/>
</dbReference>
<feature type="transmembrane region" description="Helical" evidence="6">
    <location>
        <begin position="42"/>
        <end position="61"/>
    </location>
</feature>
<dbReference type="GO" id="GO:0051536">
    <property type="term" value="F:iron-sulfur cluster binding"/>
    <property type="evidence" value="ECO:0007669"/>
    <property type="project" value="UniProtKB-KW"/>
</dbReference>